<protein>
    <submittedName>
        <fullName evidence="2">Putative product</fullName>
    </submittedName>
</protein>
<keyword evidence="1" id="KW-0472">Membrane</keyword>
<dbReference type="AlphaFoldDB" id="A0A6M2E0K1"/>
<reference evidence="2" key="1">
    <citation type="submission" date="2020-03" db="EMBL/GenBank/DDBJ databases">
        <title>Transcriptomic Profiling of the Digestive Tract of the Rat Flea, Xenopsylla cheopis, Following Blood Feeding and Infection with Yersinia pestis.</title>
        <authorList>
            <person name="Bland D.M."/>
            <person name="Martens C.A."/>
            <person name="Virtaneva K."/>
            <person name="Kanakabandi K."/>
            <person name="Long D."/>
            <person name="Rosenke R."/>
            <person name="Saturday G.A."/>
            <person name="Hoyt F.H."/>
            <person name="Bruno D.P."/>
            <person name="Ribeiro J.M.C."/>
            <person name="Hinnebusch J."/>
        </authorList>
    </citation>
    <scope>NUCLEOTIDE SEQUENCE</scope>
</reference>
<organism evidence="2">
    <name type="scientific">Xenopsylla cheopis</name>
    <name type="common">Oriental rat flea</name>
    <name type="synonym">Pulex cheopis</name>
    <dbReference type="NCBI Taxonomy" id="163159"/>
    <lineage>
        <taxon>Eukaryota</taxon>
        <taxon>Metazoa</taxon>
        <taxon>Ecdysozoa</taxon>
        <taxon>Arthropoda</taxon>
        <taxon>Hexapoda</taxon>
        <taxon>Insecta</taxon>
        <taxon>Pterygota</taxon>
        <taxon>Neoptera</taxon>
        <taxon>Endopterygota</taxon>
        <taxon>Siphonaptera</taxon>
        <taxon>Pulicidae</taxon>
        <taxon>Xenopsyllinae</taxon>
        <taxon>Xenopsylla</taxon>
    </lineage>
</organism>
<feature type="transmembrane region" description="Helical" evidence="1">
    <location>
        <begin position="6"/>
        <end position="27"/>
    </location>
</feature>
<evidence type="ECO:0000313" key="2">
    <source>
        <dbReference type="EMBL" id="NOV51893.1"/>
    </source>
</evidence>
<dbReference type="EMBL" id="GIIL01008167">
    <property type="protein sequence ID" value="NOV51893.1"/>
    <property type="molecule type" value="Transcribed_RNA"/>
</dbReference>
<feature type="transmembrane region" description="Helical" evidence="1">
    <location>
        <begin position="34"/>
        <end position="54"/>
    </location>
</feature>
<proteinExistence type="predicted"/>
<evidence type="ECO:0000256" key="1">
    <source>
        <dbReference type="SAM" id="Phobius"/>
    </source>
</evidence>
<accession>A0A6M2E0K1</accession>
<keyword evidence="1" id="KW-1133">Transmembrane helix</keyword>
<name>A0A6M2E0K1_XENCH</name>
<sequence length="182" mass="20460">MLALISFVQVFEVFLPLPIVHLLSYCLISSADDLVSISALLLVFICLFPCYILFQLRLDSIQQSFFCLVLNYQIICILYGIDLPASHCEVSDVLAFFLDEPISIEMEQNRRYAASPSDFNIVGLSLVSQIPSGSCISSISVRPVDLYRLEQFHKFTPVGSVERLLPVDETRANVLIDIETSF</sequence>
<keyword evidence="1" id="KW-0812">Transmembrane</keyword>